<comment type="caution">
    <text evidence="1">The sequence shown here is derived from an EMBL/GenBank/DDBJ whole genome shotgun (WGS) entry which is preliminary data.</text>
</comment>
<evidence type="ECO:0000313" key="1">
    <source>
        <dbReference type="EMBL" id="KAJ1680243.1"/>
    </source>
</evidence>
<dbReference type="EC" id="4.6.1.16" evidence="1"/>
<protein>
    <submittedName>
        <fullName evidence="1">tRNA-splicing endonuclease subunit</fullName>
        <ecNumber evidence="1">4.6.1.16</ecNumber>
    </submittedName>
</protein>
<sequence length="202" mass="22392">MADNQASVDSLQDTNPEEPEISPPYPAVLSGSNVLIWDAKALVGNLPPSNQFGSTAQGLPLALLPEEATILLEEDIIRLELEADPTPTGGVAQECHIPVWDWPRTPRDEIKLKLYRDLRAKGYFLTSGLKFGGDYLAYPGDSMRYHSHYIVTLVDWDTGIDPFTLVALGRIGTSVKKTRLLCTWNSLKGRFDYISLSWAQMG</sequence>
<evidence type="ECO:0000313" key="2">
    <source>
        <dbReference type="Proteomes" id="UP001145114"/>
    </source>
</evidence>
<keyword evidence="1" id="KW-0378">Hydrolase</keyword>
<dbReference type="Proteomes" id="UP001145114">
    <property type="component" value="Unassembled WGS sequence"/>
</dbReference>
<keyword evidence="1" id="KW-0255">Endonuclease</keyword>
<organism evidence="1 2">
    <name type="scientific">Spiromyces aspiralis</name>
    <dbReference type="NCBI Taxonomy" id="68401"/>
    <lineage>
        <taxon>Eukaryota</taxon>
        <taxon>Fungi</taxon>
        <taxon>Fungi incertae sedis</taxon>
        <taxon>Zoopagomycota</taxon>
        <taxon>Kickxellomycotina</taxon>
        <taxon>Kickxellomycetes</taxon>
        <taxon>Kickxellales</taxon>
        <taxon>Kickxellaceae</taxon>
        <taxon>Spiromyces</taxon>
    </lineage>
</organism>
<proteinExistence type="predicted"/>
<reference evidence="1" key="1">
    <citation type="submission" date="2022-06" db="EMBL/GenBank/DDBJ databases">
        <title>Phylogenomic reconstructions and comparative analyses of Kickxellomycotina fungi.</title>
        <authorList>
            <person name="Reynolds N.K."/>
            <person name="Stajich J.E."/>
            <person name="Barry K."/>
            <person name="Grigoriev I.V."/>
            <person name="Crous P."/>
            <person name="Smith M.E."/>
        </authorList>
    </citation>
    <scope>NUCLEOTIDE SEQUENCE</scope>
    <source>
        <strain evidence="1">RSA 2271</strain>
    </source>
</reference>
<dbReference type="EMBL" id="JAMZIH010000016">
    <property type="protein sequence ID" value="KAJ1680243.1"/>
    <property type="molecule type" value="Genomic_DNA"/>
</dbReference>
<keyword evidence="1" id="KW-0540">Nuclease</keyword>
<name>A0ACC1HYN4_9FUNG</name>
<keyword evidence="1" id="KW-0456">Lyase</keyword>
<accession>A0ACC1HYN4</accession>
<keyword evidence="2" id="KW-1185">Reference proteome</keyword>
<gene>
    <name evidence="1" type="primary">SEN34</name>
    <name evidence="1" type="ORF">EV182_000399</name>
</gene>